<protein>
    <recommendedName>
        <fullName evidence="4">YD repeat-containing protein</fullName>
    </recommendedName>
</protein>
<evidence type="ECO:0000313" key="2">
    <source>
        <dbReference type="EMBL" id="MBE9668236.1"/>
    </source>
</evidence>
<keyword evidence="3" id="KW-1185">Reference proteome</keyword>
<dbReference type="EMBL" id="JADFFM010000002">
    <property type="protein sequence ID" value="MBE9668236.1"/>
    <property type="molecule type" value="Genomic_DNA"/>
</dbReference>
<sequence>MKKLYSLLICLLILSASLSYAQTSSDKSLIPPSPNTASLLKYAQIPVSKYTGLPNISIPLYTIQSGSLSLPVSLSYHASGIKASEEASWVGLGWSLNCGGVIGRSIRGKDDMVGSGFIGSPAVDSGYGNGYWAGTAGIGLPAAEQALTQVYGGTFDSEPDLFYFNFGGYSGKFYIPQQEHSNGMVYAVELDQKSDLKILLDYNQKRFTVTDGKGINYYFGTREYGFSESLPVTESAGSDIAQLTLTGNDCPDNKSINSWYLDSVAAPAGDKIIFHYTVPADCGGIASPTSLSETYYYRYINDPSVVQHVVDYYNLSRSVTQEVVLVGVTFKNGHVDFNISPRTDAAGFEGYTPSRLDSMSVYANNNVNPLRSVKFNYSYFSDRLKLDYLYVDNKPYHFNYNETMALPSKQTKSVDHWGLYNGAGNSKLVPKTYFDSEDILIDNGGNREADSARAQIGILTQIDYPTGGSVKFDYELNDFGGNPPIYAGAGGQIESNTGFYPSNPSVPFIQKDFYVPRETTVTFSGSAQQGLDCSQMPSSPGENEAFALLVAIPDSAATGYSSIEQYSPSEYIKALFYENCATASYKTYNIKVQPGWYRIIAESDYSHTVADVSLGYRNIIGSKPGGTSGGGLRVKRITATDANQHTMINKYIYRDIADATTSSGVLMTTPIYKDAFSIPLFSSWVGSLDGRSAYAGTFIEYRSSSVLPLSTAAQGGYIGYSYVTELFGENGEGGKKISSFMNGNYGSSYNAPPTEQISNGLLLTESTFKATGGILQKVENNYTDYGPAQKTFWGMTYQTPPFIFDLPRTEDFWGSGADIPPDGLAAVYYIKSYPVYCNWYRLINTTTSDYTPAGNHVNYISYDYNATNRQVSRSTVNQSDGSRITTKYKFPVDYSSSAGSIFSAMIAANQIESPVEVQKWREVGTTDSLLASTVTEYKYFAGNKFISPYKTYQLKTVLPLSNTTVGESSPATGPFNSLLFNNSYYDLKNELDYDNYGNPVKMIANGQQTKAYQWSYNNQYPIAECKNASNTEFYVQNYEETGGTAGSAHTGNKYTTNTSVSWTAPNSRAYVIDYWYLDGATWKYKQDSYTGSSYTMTGGSAYDDVRIYPRDAQITTYTYEPLVGMTSMTDTKGQTTYYEYDSFQRLINIRDQQGNIVKHTDYHYANQ</sequence>
<dbReference type="Proteomes" id="UP000632774">
    <property type="component" value="Unassembled WGS sequence"/>
</dbReference>
<accession>A0ABR9XLT0</accession>
<organism evidence="2 3">
    <name type="scientific">Mucilaginibacter boryungensis</name>
    <dbReference type="NCBI Taxonomy" id="768480"/>
    <lineage>
        <taxon>Bacteria</taxon>
        <taxon>Pseudomonadati</taxon>
        <taxon>Bacteroidota</taxon>
        <taxon>Sphingobacteriia</taxon>
        <taxon>Sphingobacteriales</taxon>
        <taxon>Sphingobacteriaceae</taxon>
        <taxon>Mucilaginibacter</taxon>
    </lineage>
</organism>
<evidence type="ECO:0008006" key="4">
    <source>
        <dbReference type="Google" id="ProtNLM"/>
    </source>
</evidence>
<proteinExistence type="predicted"/>
<reference evidence="2 3" key="1">
    <citation type="submission" date="2020-10" db="EMBL/GenBank/DDBJ databases">
        <title>Mucilaginibacter mali sp. nov., isolated from rhizosphere soil of apple orchard.</title>
        <authorList>
            <person name="Lee J.-S."/>
            <person name="Kim H.S."/>
            <person name="Kim J.-S."/>
        </authorList>
    </citation>
    <scope>NUCLEOTIDE SEQUENCE [LARGE SCALE GENOMIC DNA]</scope>
    <source>
        <strain evidence="2 3">KCTC 23157</strain>
    </source>
</reference>
<feature type="signal peptide" evidence="1">
    <location>
        <begin position="1"/>
        <end position="21"/>
    </location>
</feature>
<dbReference type="RefSeq" id="WP_194107651.1">
    <property type="nucleotide sequence ID" value="NZ_JADFFM010000002.1"/>
</dbReference>
<evidence type="ECO:0000256" key="1">
    <source>
        <dbReference type="SAM" id="SignalP"/>
    </source>
</evidence>
<dbReference type="NCBIfam" id="TIGR01643">
    <property type="entry name" value="YD_repeat_2x"/>
    <property type="match status" value="1"/>
</dbReference>
<feature type="chain" id="PRO_5046698111" description="YD repeat-containing protein" evidence="1">
    <location>
        <begin position="22"/>
        <end position="1167"/>
    </location>
</feature>
<gene>
    <name evidence="2" type="ORF">IRJ18_17835</name>
</gene>
<evidence type="ECO:0000313" key="3">
    <source>
        <dbReference type="Proteomes" id="UP000632774"/>
    </source>
</evidence>
<name>A0ABR9XLT0_9SPHI</name>
<dbReference type="InterPro" id="IPR006530">
    <property type="entry name" value="YD"/>
</dbReference>
<comment type="caution">
    <text evidence="2">The sequence shown here is derived from an EMBL/GenBank/DDBJ whole genome shotgun (WGS) entry which is preliminary data.</text>
</comment>
<keyword evidence="1" id="KW-0732">Signal</keyword>